<protein>
    <submittedName>
        <fullName evidence="1">Glutathione s-transferase</fullName>
    </submittedName>
</protein>
<dbReference type="PANTHER" id="PTHR44051:SF9">
    <property type="entry name" value="GLUTATHIONE S-TRANSFERASE 1"/>
    <property type="match status" value="1"/>
</dbReference>
<dbReference type="InterPro" id="IPR036282">
    <property type="entry name" value="Glutathione-S-Trfase_C_sf"/>
</dbReference>
<dbReference type="Proteomes" id="UP000620124">
    <property type="component" value="Unassembled WGS sequence"/>
</dbReference>
<gene>
    <name evidence="1" type="ORF">MVEN_02622700</name>
</gene>
<dbReference type="Gene3D" id="1.20.1050.10">
    <property type="match status" value="1"/>
</dbReference>
<dbReference type="SUPFAM" id="SSF52833">
    <property type="entry name" value="Thioredoxin-like"/>
    <property type="match status" value="1"/>
</dbReference>
<name>A0A8H6WU07_9AGAR</name>
<dbReference type="OrthoDB" id="2098326at2759"/>
<dbReference type="Gene3D" id="3.40.30.10">
    <property type="entry name" value="Glutaredoxin"/>
    <property type="match status" value="1"/>
</dbReference>
<proteinExistence type="predicted"/>
<dbReference type="SUPFAM" id="SSF47616">
    <property type="entry name" value="GST C-terminal domain-like"/>
    <property type="match status" value="1"/>
</dbReference>
<dbReference type="GO" id="GO:0016740">
    <property type="term" value="F:transferase activity"/>
    <property type="evidence" value="ECO:0007669"/>
    <property type="project" value="UniProtKB-KW"/>
</dbReference>
<dbReference type="InterPro" id="IPR036249">
    <property type="entry name" value="Thioredoxin-like_sf"/>
</dbReference>
<comment type="caution">
    <text evidence="1">The sequence shown here is derived from an EMBL/GenBank/DDBJ whole genome shotgun (WGS) entry which is preliminary data.</text>
</comment>
<evidence type="ECO:0000313" key="2">
    <source>
        <dbReference type="Proteomes" id="UP000620124"/>
    </source>
</evidence>
<evidence type="ECO:0000313" key="1">
    <source>
        <dbReference type="EMBL" id="KAF7326364.1"/>
    </source>
</evidence>
<dbReference type="AlphaFoldDB" id="A0A8H6WU07"/>
<accession>A0A8H6WU07</accession>
<keyword evidence="1" id="KW-0808">Transferase</keyword>
<reference evidence="1" key="1">
    <citation type="submission" date="2020-05" db="EMBL/GenBank/DDBJ databases">
        <title>Mycena genomes resolve the evolution of fungal bioluminescence.</title>
        <authorList>
            <person name="Tsai I.J."/>
        </authorList>
    </citation>
    <scope>NUCLEOTIDE SEQUENCE</scope>
    <source>
        <strain evidence="1">CCC161011</strain>
    </source>
</reference>
<keyword evidence="2" id="KW-1185">Reference proteome</keyword>
<dbReference type="PANTHER" id="PTHR44051">
    <property type="entry name" value="GLUTATHIONE S-TRANSFERASE-RELATED"/>
    <property type="match status" value="1"/>
</dbReference>
<organism evidence="1 2">
    <name type="scientific">Mycena venus</name>
    <dbReference type="NCBI Taxonomy" id="2733690"/>
    <lineage>
        <taxon>Eukaryota</taxon>
        <taxon>Fungi</taxon>
        <taxon>Dikarya</taxon>
        <taxon>Basidiomycota</taxon>
        <taxon>Agaricomycotina</taxon>
        <taxon>Agaricomycetes</taxon>
        <taxon>Agaricomycetidae</taxon>
        <taxon>Agaricales</taxon>
        <taxon>Marasmiineae</taxon>
        <taxon>Mycenaceae</taxon>
        <taxon>Mycena</taxon>
    </lineage>
</organism>
<dbReference type="EMBL" id="JACAZI010000049">
    <property type="protein sequence ID" value="KAF7326364.1"/>
    <property type="molecule type" value="Genomic_DNA"/>
</dbReference>
<sequence>MIAFQKNLIEWALVNLEKNITGPGRRAKGKIRSPIRSIASQPNRSIHSHFNHNDSYPPPRPFPLSAHLVITQVLHPLGKVPVITDGDVTLAESTAIIALINYIQEYLIDKYSIDGKLKAPSAGLGYLNNLYFTHFAEGSLLPLLIQRVQLRPTARGLLVQVKNERMDPEVRKYTAFVEAHLEKVDWFAGGPGLTAADFAMALPLEGLALLKIAGPKCLAYVVKIRAR</sequence>